<dbReference type="Pfam" id="PF01220">
    <property type="entry name" value="DHquinase_II"/>
    <property type="match status" value="1"/>
</dbReference>
<comment type="pathway">
    <text evidence="2 7">Metabolic intermediate biosynthesis; chorismate biosynthesis; chorismate from D-erythrose 4-phosphate and phosphoenolpyruvate: step 3/7.</text>
</comment>
<dbReference type="PANTHER" id="PTHR21272:SF3">
    <property type="entry name" value="CATABOLIC 3-DEHYDROQUINASE"/>
    <property type="match status" value="1"/>
</dbReference>
<comment type="function">
    <text evidence="7">Catalyzes a trans-dehydration via an enolate intermediate.</text>
</comment>
<dbReference type="EMBL" id="JBHUMZ010000007">
    <property type="protein sequence ID" value="MFD2637417.1"/>
    <property type="molecule type" value="Genomic_DNA"/>
</dbReference>
<dbReference type="InterPro" id="IPR018509">
    <property type="entry name" value="DHquinase_II_CS"/>
</dbReference>
<keyword evidence="6 7" id="KW-0456">Lyase</keyword>
<dbReference type="PIRSF" id="PIRSF001399">
    <property type="entry name" value="DHquinase_II"/>
    <property type="match status" value="1"/>
</dbReference>
<feature type="binding site" evidence="7">
    <location>
        <position position="87"/>
    </location>
    <ligand>
        <name>substrate</name>
    </ligand>
</feature>
<keyword evidence="7" id="KW-0028">Amino-acid biosynthesis</keyword>
<evidence type="ECO:0000256" key="3">
    <source>
        <dbReference type="ARBA" id="ARBA00011037"/>
    </source>
</evidence>
<feature type="binding site" evidence="7">
    <location>
        <position position="80"/>
    </location>
    <ligand>
        <name>substrate</name>
    </ligand>
</feature>
<proteinExistence type="inferred from homology"/>
<dbReference type="NCBIfam" id="NF003806">
    <property type="entry name" value="PRK05395.1-3"/>
    <property type="match status" value="1"/>
</dbReference>
<feature type="site" description="Transition state stabilizer" evidence="7">
    <location>
        <position position="18"/>
    </location>
</feature>
<feature type="active site" description="Proton donor" evidence="7">
    <location>
        <position position="100"/>
    </location>
</feature>
<dbReference type="InterPro" id="IPR001874">
    <property type="entry name" value="DHquinase_II"/>
</dbReference>
<protein>
    <recommendedName>
        <fullName evidence="5 7">3-dehydroquinate dehydratase</fullName>
        <shortName evidence="7">3-dehydroquinase</shortName>
        <ecNumber evidence="5 7">4.2.1.10</ecNumber>
    </recommendedName>
    <alternativeName>
        <fullName evidence="7">Type II DHQase</fullName>
    </alternativeName>
</protein>
<evidence type="ECO:0000313" key="8">
    <source>
        <dbReference type="EMBL" id="MFD2637417.1"/>
    </source>
</evidence>
<dbReference type="EC" id="4.2.1.10" evidence="5 7"/>
<dbReference type="HAMAP" id="MF_00169">
    <property type="entry name" value="AroQ"/>
    <property type="match status" value="1"/>
</dbReference>
<keyword evidence="7" id="KW-0057">Aromatic amino acid biosynthesis</keyword>
<dbReference type="SUPFAM" id="SSF52304">
    <property type="entry name" value="Type II 3-dehydroquinate dehydratase"/>
    <property type="match status" value="1"/>
</dbReference>
<comment type="catalytic activity">
    <reaction evidence="1 7">
        <text>3-dehydroquinate = 3-dehydroshikimate + H2O</text>
        <dbReference type="Rhea" id="RHEA:21096"/>
        <dbReference type="ChEBI" id="CHEBI:15377"/>
        <dbReference type="ChEBI" id="CHEBI:16630"/>
        <dbReference type="ChEBI" id="CHEBI:32364"/>
        <dbReference type="EC" id="4.2.1.10"/>
    </reaction>
</comment>
<feature type="binding site" evidence="7">
    <location>
        <position position="74"/>
    </location>
    <ligand>
        <name>substrate</name>
    </ligand>
</feature>
<dbReference type="Proteomes" id="UP001597452">
    <property type="component" value="Unassembled WGS sequence"/>
</dbReference>
<evidence type="ECO:0000256" key="4">
    <source>
        <dbReference type="ARBA" id="ARBA00011193"/>
    </source>
</evidence>
<dbReference type="NCBIfam" id="NF003807">
    <property type="entry name" value="PRK05395.1-4"/>
    <property type="match status" value="1"/>
</dbReference>
<dbReference type="NCBIfam" id="NF003805">
    <property type="entry name" value="PRK05395.1-2"/>
    <property type="match status" value="1"/>
</dbReference>
<dbReference type="RefSeq" id="WP_054752928.1">
    <property type="nucleotide sequence ID" value="NZ_JBHUMZ010000007.1"/>
</dbReference>
<feature type="active site" description="Proton acceptor" evidence="7">
    <location>
        <position position="23"/>
    </location>
</feature>
<evidence type="ECO:0000313" key="9">
    <source>
        <dbReference type="Proteomes" id="UP001597452"/>
    </source>
</evidence>
<dbReference type="GO" id="GO:0003855">
    <property type="term" value="F:3-dehydroquinate dehydratase activity"/>
    <property type="evidence" value="ECO:0007669"/>
    <property type="project" value="UniProtKB-EC"/>
</dbReference>
<dbReference type="Gene3D" id="3.40.50.9100">
    <property type="entry name" value="Dehydroquinase, class II"/>
    <property type="match status" value="1"/>
</dbReference>
<dbReference type="NCBIfam" id="TIGR01088">
    <property type="entry name" value="aroQ"/>
    <property type="match status" value="1"/>
</dbReference>
<name>A0ABW5Q6J8_9BACI</name>
<reference evidence="9" key="1">
    <citation type="journal article" date="2019" name="Int. J. Syst. Evol. Microbiol.">
        <title>The Global Catalogue of Microorganisms (GCM) 10K type strain sequencing project: providing services to taxonomists for standard genome sequencing and annotation.</title>
        <authorList>
            <consortium name="The Broad Institute Genomics Platform"/>
            <consortium name="The Broad Institute Genome Sequencing Center for Infectious Disease"/>
            <person name="Wu L."/>
            <person name="Ma J."/>
        </authorList>
    </citation>
    <scope>NUCLEOTIDE SEQUENCE [LARGE SCALE GENOMIC DNA]</scope>
    <source>
        <strain evidence="9">TISTR 1571</strain>
    </source>
</reference>
<keyword evidence="9" id="KW-1185">Reference proteome</keyword>
<comment type="caution">
    <text evidence="8">The sequence shown here is derived from an EMBL/GenBank/DDBJ whole genome shotgun (WGS) entry which is preliminary data.</text>
</comment>
<accession>A0ABW5Q6J8</accession>
<dbReference type="PROSITE" id="PS01029">
    <property type="entry name" value="DEHYDROQUINASE_II"/>
    <property type="match status" value="1"/>
</dbReference>
<evidence type="ECO:0000256" key="2">
    <source>
        <dbReference type="ARBA" id="ARBA00004902"/>
    </source>
</evidence>
<organism evidence="8 9">
    <name type="scientific">Piscibacillus salipiscarius</name>
    <dbReference type="NCBI Taxonomy" id="299480"/>
    <lineage>
        <taxon>Bacteria</taxon>
        <taxon>Bacillati</taxon>
        <taxon>Bacillota</taxon>
        <taxon>Bacilli</taxon>
        <taxon>Bacillales</taxon>
        <taxon>Bacillaceae</taxon>
        <taxon>Piscibacillus</taxon>
    </lineage>
</organism>
<feature type="binding site" evidence="7">
    <location>
        <position position="111"/>
    </location>
    <ligand>
        <name>substrate</name>
    </ligand>
</feature>
<dbReference type="InterPro" id="IPR036441">
    <property type="entry name" value="DHquinase_II_sf"/>
</dbReference>
<comment type="similarity">
    <text evidence="3 7">Belongs to the type-II 3-dehydroquinase family.</text>
</comment>
<evidence type="ECO:0000256" key="5">
    <source>
        <dbReference type="ARBA" id="ARBA00012060"/>
    </source>
</evidence>
<gene>
    <name evidence="7 8" type="primary">aroQ</name>
    <name evidence="8" type="ORF">ACFSW4_00820</name>
</gene>
<dbReference type="CDD" id="cd00466">
    <property type="entry name" value="DHQase_II"/>
    <property type="match status" value="1"/>
</dbReference>
<sequence>MKPVLLLNGPNLNLLGQRDPFYYGDHSLDDIVLNVREFFESHSIELESYQSNHEGDLIDQLHRAHESYSGVLFNPGAYTHTSVALRDAVEAIAPPVIEVHISNVHNREKFREKSFIAPVSAGQIVGFGVESYLVAAFAMTKILKKERESINDS</sequence>
<dbReference type="PANTHER" id="PTHR21272">
    <property type="entry name" value="CATABOLIC 3-DEHYDROQUINASE"/>
    <property type="match status" value="1"/>
</dbReference>
<evidence type="ECO:0000256" key="6">
    <source>
        <dbReference type="ARBA" id="ARBA00023239"/>
    </source>
</evidence>
<evidence type="ECO:0000256" key="7">
    <source>
        <dbReference type="HAMAP-Rule" id="MF_00169"/>
    </source>
</evidence>
<evidence type="ECO:0000256" key="1">
    <source>
        <dbReference type="ARBA" id="ARBA00001864"/>
    </source>
</evidence>
<feature type="binding site" evidence="7">
    <location>
        <begin position="101"/>
        <end position="102"/>
    </location>
    <ligand>
        <name>substrate</name>
    </ligand>
</feature>
<comment type="subunit">
    <text evidence="4 7">Homododecamer.</text>
</comment>